<dbReference type="Proteomes" id="UP000886817">
    <property type="component" value="Unassembled WGS sequence"/>
</dbReference>
<comment type="caution">
    <text evidence="9">The sequence shown here is derived from an EMBL/GenBank/DDBJ whole genome shotgun (WGS) entry which is preliminary data.</text>
</comment>
<keyword evidence="7 8" id="KW-0472">Membrane</keyword>
<evidence type="ECO:0000313" key="10">
    <source>
        <dbReference type="Proteomes" id="UP000886817"/>
    </source>
</evidence>
<reference evidence="9" key="1">
    <citation type="journal article" date="2021" name="PeerJ">
        <title>Extensive microbial diversity within the chicken gut microbiome revealed by metagenomics and culture.</title>
        <authorList>
            <person name="Gilroy R."/>
            <person name="Ravi A."/>
            <person name="Getino M."/>
            <person name="Pursley I."/>
            <person name="Horton D.L."/>
            <person name="Alikhan N.F."/>
            <person name="Baker D."/>
            <person name="Gharbi K."/>
            <person name="Hall N."/>
            <person name="Watson M."/>
            <person name="Adriaenssens E.M."/>
            <person name="Foster-Nyarko E."/>
            <person name="Jarju S."/>
            <person name="Secka A."/>
            <person name="Antonio M."/>
            <person name="Oren A."/>
            <person name="Chaudhuri R.R."/>
            <person name="La Ragione R."/>
            <person name="Hildebrand F."/>
            <person name="Pallen M.J."/>
        </authorList>
    </citation>
    <scope>NUCLEOTIDE SEQUENCE</scope>
    <source>
        <strain evidence="9">ChiSjej1B19-8411</strain>
    </source>
</reference>
<comment type="similarity">
    <text evidence="2 8">Belongs to the 4-toluene sulfonate uptake permease (TSUP) (TC 2.A.102) family.</text>
</comment>
<keyword evidence="5 8" id="KW-0812">Transmembrane</keyword>
<evidence type="ECO:0000256" key="6">
    <source>
        <dbReference type="ARBA" id="ARBA00022989"/>
    </source>
</evidence>
<dbReference type="InterPro" id="IPR052017">
    <property type="entry name" value="TSUP"/>
</dbReference>
<evidence type="ECO:0000256" key="1">
    <source>
        <dbReference type="ARBA" id="ARBA00004651"/>
    </source>
</evidence>
<feature type="transmembrane region" description="Helical" evidence="8">
    <location>
        <begin position="70"/>
        <end position="95"/>
    </location>
</feature>
<protein>
    <recommendedName>
        <fullName evidence="8">Probable membrane transporter protein</fullName>
    </recommendedName>
</protein>
<evidence type="ECO:0000256" key="2">
    <source>
        <dbReference type="ARBA" id="ARBA00009142"/>
    </source>
</evidence>
<name>A0A9D1WGK8_9FIRM</name>
<evidence type="ECO:0000256" key="8">
    <source>
        <dbReference type="RuleBase" id="RU363041"/>
    </source>
</evidence>
<dbReference type="EMBL" id="DXEX01000070">
    <property type="protein sequence ID" value="HIX58653.1"/>
    <property type="molecule type" value="Genomic_DNA"/>
</dbReference>
<keyword evidence="4 8" id="KW-1003">Cell membrane</keyword>
<organism evidence="9 10">
    <name type="scientific">Candidatus Blautia gallistercoris</name>
    <dbReference type="NCBI Taxonomy" id="2838490"/>
    <lineage>
        <taxon>Bacteria</taxon>
        <taxon>Bacillati</taxon>
        <taxon>Bacillota</taxon>
        <taxon>Clostridia</taxon>
        <taxon>Lachnospirales</taxon>
        <taxon>Lachnospiraceae</taxon>
        <taxon>Blautia</taxon>
    </lineage>
</organism>
<feature type="transmembrane region" description="Helical" evidence="8">
    <location>
        <begin position="138"/>
        <end position="156"/>
    </location>
</feature>
<dbReference type="PANTHER" id="PTHR30269:SF0">
    <property type="entry name" value="MEMBRANE TRANSPORTER PROTEIN YFCA-RELATED"/>
    <property type="match status" value="1"/>
</dbReference>
<sequence length="253" mass="27160">MELTIHTFLIVCPLVFLASFVDAIAGGGGLISLPAYLLAGLPMHNALATNKLSSATGTAISTFRLCRNRFVNWSLAVPCISMALFGSFLGAQLALRTSDRILKMILLAVLPVVAFYVFRKKDLDGKNEEIDIPRKKQWFIVAASSFAVGCYDGFYGPGTGTFLLLLYTGLAKMDVRRASGNMKLANLSSNTAALLVFLVNRTIILPLGLAAAVFSIAGHYIGSGMVMKNGSRVVRPVILVVLVLLFVKILSGQ</sequence>
<accession>A0A9D1WGK8</accession>
<dbReference type="InterPro" id="IPR002781">
    <property type="entry name" value="TM_pro_TauE-like"/>
</dbReference>
<evidence type="ECO:0000256" key="3">
    <source>
        <dbReference type="ARBA" id="ARBA00022448"/>
    </source>
</evidence>
<evidence type="ECO:0000256" key="5">
    <source>
        <dbReference type="ARBA" id="ARBA00022692"/>
    </source>
</evidence>
<gene>
    <name evidence="9" type="ORF">IAA45_02930</name>
</gene>
<feature type="transmembrane region" description="Helical" evidence="8">
    <location>
        <begin position="233"/>
        <end position="251"/>
    </location>
</feature>
<feature type="transmembrane region" description="Helical" evidence="8">
    <location>
        <begin position="33"/>
        <end position="49"/>
    </location>
</feature>
<feature type="transmembrane region" description="Helical" evidence="8">
    <location>
        <begin position="101"/>
        <end position="118"/>
    </location>
</feature>
<evidence type="ECO:0000313" key="9">
    <source>
        <dbReference type="EMBL" id="HIX58653.1"/>
    </source>
</evidence>
<dbReference type="PANTHER" id="PTHR30269">
    <property type="entry name" value="TRANSMEMBRANE PROTEIN YFCA"/>
    <property type="match status" value="1"/>
</dbReference>
<dbReference type="Pfam" id="PF01925">
    <property type="entry name" value="TauE"/>
    <property type="match status" value="1"/>
</dbReference>
<keyword evidence="6 8" id="KW-1133">Transmembrane helix</keyword>
<comment type="subcellular location">
    <subcellularLocation>
        <location evidence="1 8">Cell membrane</location>
        <topology evidence="1 8">Multi-pass membrane protein</topology>
    </subcellularLocation>
</comment>
<evidence type="ECO:0000256" key="4">
    <source>
        <dbReference type="ARBA" id="ARBA00022475"/>
    </source>
</evidence>
<proteinExistence type="inferred from homology"/>
<evidence type="ECO:0000256" key="7">
    <source>
        <dbReference type="ARBA" id="ARBA00023136"/>
    </source>
</evidence>
<feature type="transmembrane region" description="Helical" evidence="8">
    <location>
        <begin position="192"/>
        <end position="221"/>
    </location>
</feature>
<dbReference type="GO" id="GO:0005886">
    <property type="term" value="C:plasma membrane"/>
    <property type="evidence" value="ECO:0007669"/>
    <property type="project" value="UniProtKB-SubCell"/>
</dbReference>
<dbReference type="AlphaFoldDB" id="A0A9D1WGK8"/>
<reference evidence="9" key="2">
    <citation type="submission" date="2021-04" db="EMBL/GenBank/DDBJ databases">
        <authorList>
            <person name="Gilroy R."/>
        </authorList>
    </citation>
    <scope>NUCLEOTIDE SEQUENCE</scope>
    <source>
        <strain evidence="9">ChiSjej1B19-8411</strain>
    </source>
</reference>
<keyword evidence="3" id="KW-0813">Transport</keyword>